<dbReference type="PROSITE" id="PS51257">
    <property type="entry name" value="PROKAR_LIPOPROTEIN"/>
    <property type="match status" value="1"/>
</dbReference>
<dbReference type="SMART" id="SM00471">
    <property type="entry name" value="HDc"/>
    <property type="match status" value="1"/>
</dbReference>
<dbReference type="Proteomes" id="UP000184278">
    <property type="component" value="Unassembled WGS sequence"/>
</dbReference>
<dbReference type="CDD" id="cd00077">
    <property type="entry name" value="HDc"/>
    <property type="match status" value="1"/>
</dbReference>
<keyword evidence="1" id="KW-1133">Transmembrane helix</keyword>
<evidence type="ECO:0000313" key="3">
    <source>
        <dbReference type="EMBL" id="SHH11829.1"/>
    </source>
</evidence>
<proteinExistence type="predicted"/>
<dbReference type="SUPFAM" id="SSF109604">
    <property type="entry name" value="HD-domain/PDEase-like"/>
    <property type="match status" value="1"/>
</dbReference>
<feature type="transmembrane region" description="Helical" evidence="1">
    <location>
        <begin position="225"/>
        <end position="245"/>
    </location>
</feature>
<dbReference type="InterPro" id="IPR052020">
    <property type="entry name" value="Cyclic_di-GMP/3'3'-cGAMP_PDE"/>
</dbReference>
<dbReference type="InterPro" id="IPR003607">
    <property type="entry name" value="HD/PDEase_dom"/>
</dbReference>
<name>A0A1M5QDM3_BUTFI</name>
<feature type="transmembrane region" description="Helical" evidence="1">
    <location>
        <begin position="406"/>
        <end position="426"/>
    </location>
</feature>
<feature type="transmembrane region" description="Helical" evidence="1">
    <location>
        <begin position="109"/>
        <end position="131"/>
    </location>
</feature>
<keyword evidence="1" id="KW-0812">Transmembrane</keyword>
<feature type="transmembrane region" description="Helical" evidence="1">
    <location>
        <begin position="46"/>
        <end position="67"/>
    </location>
</feature>
<accession>A0A1M5QDM3</accession>
<sequence length="711" mass="80499">MASFRFDKIIKSGLWQRMFLSGVGILVNVVFACIMLRLGLPFYLDTMGTIAVSAAVGLFPGILTAVASNAIMALIHANFIYFGFINAIIAILTTWFVRNNLHKKISKVIVFVLIIAFATGIISSSISWFLLEGAQAAKNSEAVLMLSSSIGIPMFWAYFIFTIFVEIFDKGLAVALAWLILKILPDEVKKQFEQGDWKQRPLNSDDLSKLKEWGKGLNHSLQKRATAMLILTSVLLVVVTGWSGVRLYFSKYKETLTVDAYNSLRLLSEMVNKDDLKHTVINTNTDSKYKETEALIKKIIDSFESVEAIRLVKFGEKEGRVIFEVEPQESLNGENDAVFEYDDEIIEYIPNLLKGENINPIEHGTITDWKRSVFYPITDEDGEFICYAIADVSVTYMADYMQNFTLRFFLIFLGFFILVLSNNMWFTNICMSYPIRSMAKCVDDFTHLGYEQEQLDENVKTIRSLEIKTNDELEKLYDSICNMTLNISEQIRDLRKLSEATLKMQDGLIITMADMVEKRDSDTGEHIQKTALYVKIIVEGLKKKGYYAEKITPKFMSDVVRSAPLHDIGKINIPDGILNKPGKLTPEEFEIMKTHTTAGKNIMENAISTVKGENYLKEARNMAAYHHERWDGKGYPEGLHGQVIPLSARIMAVADVFDALTSPRVYKPAFSLEKSISIITEESGRQFDPKCVEVFLEAISDVKMVLNKFSS</sequence>
<feature type="transmembrane region" description="Helical" evidence="1">
    <location>
        <begin position="20"/>
        <end position="40"/>
    </location>
</feature>
<reference evidence="4" key="1">
    <citation type="submission" date="2016-11" db="EMBL/GenBank/DDBJ databases">
        <authorList>
            <person name="Varghese N."/>
            <person name="Submissions S."/>
        </authorList>
    </citation>
    <scope>NUCLEOTIDE SEQUENCE [LARGE SCALE GENOMIC DNA]</scope>
    <source>
        <strain evidence="4">DSM 3071</strain>
    </source>
</reference>
<evidence type="ECO:0000256" key="1">
    <source>
        <dbReference type="SAM" id="Phobius"/>
    </source>
</evidence>
<evidence type="ECO:0000313" key="4">
    <source>
        <dbReference type="Proteomes" id="UP000184278"/>
    </source>
</evidence>
<keyword evidence="1" id="KW-0472">Membrane</keyword>
<dbReference type="AlphaFoldDB" id="A0A1M5QDM3"/>
<dbReference type="OrthoDB" id="9804747at2"/>
<protein>
    <submittedName>
        <fullName evidence="3">HD domain-containing protein</fullName>
    </submittedName>
</protein>
<dbReference type="RefSeq" id="WP_081373629.1">
    <property type="nucleotide sequence ID" value="NZ_FQXK01000003.1"/>
</dbReference>
<keyword evidence="4" id="KW-1185">Reference proteome</keyword>
<dbReference type="PANTHER" id="PTHR45228:SF1">
    <property type="entry name" value="CYCLIC DI-GMP PHOSPHODIESTERASE TM_0186"/>
    <property type="match status" value="1"/>
</dbReference>
<dbReference type="STRING" id="1121131.SAMN02745229_00274"/>
<feature type="transmembrane region" description="Helical" evidence="1">
    <location>
        <begin position="79"/>
        <end position="97"/>
    </location>
</feature>
<dbReference type="Gene3D" id="1.10.3210.10">
    <property type="entry name" value="Hypothetical protein af1432"/>
    <property type="match status" value="1"/>
</dbReference>
<gene>
    <name evidence="3" type="ORF">SAMN02745229_00274</name>
</gene>
<dbReference type="Pfam" id="PF13487">
    <property type="entry name" value="HD_5"/>
    <property type="match status" value="1"/>
</dbReference>
<organism evidence="3 4">
    <name type="scientific">Butyrivibrio fibrisolvens DSM 3071</name>
    <dbReference type="NCBI Taxonomy" id="1121131"/>
    <lineage>
        <taxon>Bacteria</taxon>
        <taxon>Bacillati</taxon>
        <taxon>Bacillota</taxon>
        <taxon>Clostridia</taxon>
        <taxon>Lachnospirales</taxon>
        <taxon>Lachnospiraceae</taxon>
        <taxon>Butyrivibrio</taxon>
    </lineage>
</organism>
<evidence type="ECO:0000259" key="2">
    <source>
        <dbReference type="PROSITE" id="PS51832"/>
    </source>
</evidence>
<feature type="domain" description="HD-GYP" evidence="2">
    <location>
        <begin position="501"/>
        <end position="711"/>
    </location>
</feature>
<dbReference type="PANTHER" id="PTHR45228">
    <property type="entry name" value="CYCLIC DI-GMP PHOSPHODIESTERASE TM_0186-RELATED"/>
    <property type="match status" value="1"/>
</dbReference>
<feature type="transmembrane region" description="Helical" evidence="1">
    <location>
        <begin position="143"/>
        <end position="165"/>
    </location>
</feature>
<dbReference type="PROSITE" id="PS51832">
    <property type="entry name" value="HD_GYP"/>
    <property type="match status" value="1"/>
</dbReference>
<dbReference type="InterPro" id="IPR037522">
    <property type="entry name" value="HD_GYP_dom"/>
</dbReference>
<dbReference type="EMBL" id="FQXK01000003">
    <property type="protein sequence ID" value="SHH11829.1"/>
    <property type="molecule type" value="Genomic_DNA"/>
</dbReference>